<dbReference type="Proteomes" id="UP000192639">
    <property type="component" value="Unassembled WGS sequence"/>
</dbReference>
<comment type="caution">
    <text evidence="2">The sequence shown here is derived from an EMBL/GenBank/DDBJ whole genome shotgun (WGS) entry which is preliminary data.</text>
</comment>
<keyword evidence="3" id="KW-1185">Reference proteome</keyword>
<dbReference type="AlphaFoldDB" id="A0A1Y1S4A8"/>
<reference evidence="2 3" key="1">
    <citation type="journal article" date="2017" name="Environ. Microbiol.">
        <title>Decay of the glycolytic pathway and adaptation to intranuclear parasitism within Enterocytozoonidae microsporidia.</title>
        <authorList>
            <person name="Wiredu Boakye D."/>
            <person name="Jaroenlak P."/>
            <person name="Prachumwat A."/>
            <person name="Williams T.A."/>
            <person name="Bateman K.S."/>
            <person name="Itsathitphaisarn O."/>
            <person name="Sritunyalucksana K."/>
            <person name="Paszkiewicz K.H."/>
            <person name="Moore K.A."/>
            <person name="Stentiford G.D."/>
            <person name="Williams B.A."/>
        </authorList>
    </citation>
    <scope>NUCLEOTIDE SEQUENCE [LARGE SCALE GENOMIC DNA]</scope>
    <source>
        <strain evidence="2 3">GB1</strain>
    </source>
</reference>
<evidence type="ECO:0000313" key="3">
    <source>
        <dbReference type="Proteomes" id="UP000192639"/>
    </source>
</evidence>
<proteinExistence type="predicted"/>
<dbReference type="VEuPathDB" id="MicrosporidiaDB:ECANGB1_624"/>
<accession>A0A1Y1S4A8</accession>
<feature type="coiled-coil region" evidence="1">
    <location>
        <begin position="5"/>
        <end position="317"/>
    </location>
</feature>
<sequence length="482" mass="54857">MSTNITNLNEEIVKQKKEMGMQQSKMDQLEKSIKINEQNLATKQTENSDLKKQLESERMIQAQSGESSKKEFNRMITAKETEISEMKNSLKLAEENNQAMAKEVDSLKNSTVSIEEENEKVKSEIQDKIAQITQMANSLEKSTKENKELRNQFALETEQSSKIVTRLRIELRESGKLVEELQSQGNKAKNTEYELLSRLEEAEADLKHAKAKCDQAQSSFAALVADTTRSQADEATLAEAAALRDRMAKMEAQIRRLKEDKEEIAAENTQMASDKMQSLIKHEAEMKTVRNSLTLQISRLKQENAKMQEELNASDDSPDTTLLLEERRRSMAIISGLELKNIDLLSKLESIDVDHLEREVDDIRNSVTEILRTFTGGIRGIIESDLLKIEDLHSIEQRICNRIRAEYDDRIARLQRAYDTLVSTLNGPNQLNDAKTSIQRLKIEQLERNSKLQHSTIEMMSQAMVFMKKKKGGSTSNKSVGE</sequence>
<name>A0A1Y1S4A8_9MICR</name>
<organism evidence="2 3">
    <name type="scientific">Enterospora canceri</name>
    <dbReference type="NCBI Taxonomy" id="1081671"/>
    <lineage>
        <taxon>Eukaryota</taxon>
        <taxon>Fungi</taxon>
        <taxon>Fungi incertae sedis</taxon>
        <taxon>Microsporidia</taxon>
        <taxon>Enterocytozoonidae</taxon>
        <taxon>Enterospora</taxon>
    </lineage>
</organism>
<evidence type="ECO:0000256" key="1">
    <source>
        <dbReference type="SAM" id="Coils"/>
    </source>
</evidence>
<dbReference type="EMBL" id="LWDP01000146">
    <property type="protein sequence ID" value="ORD93208.1"/>
    <property type="molecule type" value="Genomic_DNA"/>
</dbReference>
<gene>
    <name evidence="2" type="ORF">ECANGB1_624</name>
</gene>
<keyword evidence="1" id="KW-0175">Coiled coil</keyword>
<evidence type="ECO:0000313" key="2">
    <source>
        <dbReference type="EMBL" id="ORD93208.1"/>
    </source>
</evidence>
<protein>
    <submittedName>
        <fullName evidence="2">Uncharacterized protein</fullName>
    </submittedName>
</protein>